<feature type="compositionally biased region" description="Basic and acidic residues" evidence="1">
    <location>
        <begin position="74"/>
        <end position="113"/>
    </location>
</feature>
<reference evidence="3 4" key="1">
    <citation type="submission" date="2021-12" db="EMBL/GenBank/DDBJ databases">
        <title>Discovery of the Pendulisporaceae a myxobacterial family with distinct sporulation behavior and unique specialized metabolism.</title>
        <authorList>
            <person name="Garcia R."/>
            <person name="Popoff A."/>
            <person name="Bader C.D."/>
            <person name="Loehr J."/>
            <person name="Walesch S."/>
            <person name="Walt C."/>
            <person name="Boldt J."/>
            <person name="Bunk B."/>
            <person name="Haeckl F.J.F.P.J."/>
            <person name="Gunesch A.P."/>
            <person name="Birkelbach J."/>
            <person name="Nuebel U."/>
            <person name="Pietschmann T."/>
            <person name="Bach T."/>
            <person name="Mueller R."/>
        </authorList>
    </citation>
    <scope>NUCLEOTIDE SEQUENCE [LARGE SCALE GENOMIC DNA]</scope>
    <source>
        <strain evidence="3 4">MSr12523</strain>
    </source>
</reference>
<dbReference type="Gene3D" id="1.10.8.10">
    <property type="entry name" value="DNA helicase RuvA subunit, C-terminal domain"/>
    <property type="match status" value="1"/>
</dbReference>
<dbReference type="Pfam" id="PF07499">
    <property type="entry name" value="RuvA_C"/>
    <property type="match status" value="1"/>
</dbReference>
<keyword evidence="4" id="KW-1185">Reference proteome</keyword>
<feature type="region of interest" description="Disordered" evidence="1">
    <location>
        <begin position="62"/>
        <end position="114"/>
    </location>
</feature>
<protein>
    <recommendedName>
        <fullName evidence="2">Holliday junction DNA helicase RuvA C-terminal domain-containing protein</fullName>
    </recommendedName>
</protein>
<dbReference type="InterPro" id="IPR036267">
    <property type="entry name" value="RuvA_C_sf"/>
</dbReference>
<name>A0ABZ2K2N9_9BACT</name>
<sequence length="161" mass="17914">MSACNRFTTTLLLLREHLTEENHEVLLQAAKGKTKRQVQELIAALSPQPDAPTLIRAMPNASAPAATSVSPMEKTARVERRHNALSAERDFGREHIERKRAEKKMDPRQRGPERGSALRALLSMGFKERQARHALATIEARWGGLPPPLEAVVREALSVLT</sequence>
<evidence type="ECO:0000313" key="3">
    <source>
        <dbReference type="EMBL" id="WXA92984.1"/>
    </source>
</evidence>
<dbReference type="InterPro" id="IPR011114">
    <property type="entry name" value="RuvA_C"/>
</dbReference>
<evidence type="ECO:0000259" key="2">
    <source>
        <dbReference type="Pfam" id="PF07499"/>
    </source>
</evidence>
<feature type="domain" description="Holliday junction DNA helicase RuvA C-terminal" evidence="2">
    <location>
        <begin position="115"/>
        <end position="158"/>
    </location>
</feature>
<gene>
    <name evidence="3" type="ORF">LZC95_41855</name>
</gene>
<organism evidence="3 4">
    <name type="scientific">Pendulispora brunnea</name>
    <dbReference type="NCBI Taxonomy" id="2905690"/>
    <lineage>
        <taxon>Bacteria</taxon>
        <taxon>Pseudomonadati</taxon>
        <taxon>Myxococcota</taxon>
        <taxon>Myxococcia</taxon>
        <taxon>Myxococcales</taxon>
        <taxon>Sorangiineae</taxon>
        <taxon>Pendulisporaceae</taxon>
        <taxon>Pendulispora</taxon>
    </lineage>
</organism>
<accession>A0ABZ2K2N9</accession>
<dbReference type="Proteomes" id="UP001379533">
    <property type="component" value="Chromosome"/>
</dbReference>
<dbReference type="SUPFAM" id="SSF46929">
    <property type="entry name" value="DNA helicase RuvA subunit, C-terminal domain"/>
    <property type="match status" value="1"/>
</dbReference>
<dbReference type="RefSeq" id="WP_394843583.1">
    <property type="nucleotide sequence ID" value="NZ_CP089982.1"/>
</dbReference>
<evidence type="ECO:0000313" key="4">
    <source>
        <dbReference type="Proteomes" id="UP001379533"/>
    </source>
</evidence>
<evidence type="ECO:0000256" key="1">
    <source>
        <dbReference type="SAM" id="MobiDB-lite"/>
    </source>
</evidence>
<dbReference type="CDD" id="cd14332">
    <property type="entry name" value="UBA_RuvA_C"/>
    <property type="match status" value="1"/>
</dbReference>
<proteinExistence type="predicted"/>
<dbReference type="EMBL" id="CP089982">
    <property type="protein sequence ID" value="WXA92984.1"/>
    <property type="molecule type" value="Genomic_DNA"/>
</dbReference>